<dbReference type="AlphaFoldDB" id="A0A199UVG4"/>
<dbReference type="EMBL" id="LSRQ01004833">
    <property type="protein sequence ID" value="OAY68626.1"/>
    <property type="molecule type" value="Genomic_DNA"/>
</dbReference>
<gene>
    <name evidence="1" type="ORF">ACMD2_25968</name>
</gene>
<organism evidence="1 2">
    <name type="scientific">Ananas comosus</name>
    <name type="common">Pineapple</name>
    <name type="synonym">Ananas ananas</name>
    <dbReference type="NCBI Taxonomy" id="4615"/>
    <lineage>
        <taxon>Eukaryota</taxon>
        <taxon>Viridiplantae</taxon>
        <taxon>Streptophyta</taxon>
        <taxon>Embryophyta</taxon>
        <taxon>Tracheophyta</taxon>
        <taxon>Spermatophyta</taxon>
        <taxon>Magnoliopsida</taxon>
        <taxon>Liliopsida</taxon>
        <taxon>Poales</taxon>
        <taxon>Bromeliaceae</taxon>
        <taxon>Bromelioideae</taxon>
        <taxon>Ananas</taxon>
    </lineage>
</organism>
<proteinExistence type="predicted"/>
<dbReference type="Proteomes" id="UP000092600">
    <property type="component" value="Unassembled WGS sequence"/>
</dbReference>
<evidence type="ECO:0000313" key="1">
    <source>
        <dbReference type="EMBL" id="OAY68626.1"/>
    </source>
</evidence>
<protein>
    <submittedName>
        <fullName evidence="1">Uncharacterized protein</fullName>
    </submittedName>
</protein>
<comment type="caution">
    <text evidence="1">The sequence shown here is derived from an EMBL/GenBank/DDBJ whole genome shotgun (WGS) entry which is preliminary data.</text>
</comment>
<name>A0A199UVG4_ANACO</name>
<reference evidence="1 2" key="1">
    <citation type="journal article" date="2016" name="DNA Res.">
        <title>The draft genome of MD-2 pineapple using hybrid error correction of long reads.</title>
        <authorList>
            <person name="Redwan R.M."/>
            <person name="Saidin A."/>
            <person name="Kumar S.V."/>
        </authorList>
    </citation>
    <scope>NUCLEOTIDE SEQUENCE [LARGE SCALE GENOMIC DNA]</scope>
    <source>
        <strain evidence="2">cv. MD2</strain>
        <tissue evidence="1">Leaf</tissue>
    </source>
</reference>
<sequence length="79" mass="8994">MWDGFADGKVRFNPEVGSVGCLLLIQSEQHASRRMADTIFKREIMGMSKKFQTQLGIPQIHSLLEAWKAQLVNYVSIEL</sequence>
<evidence type="ECO:0000313" key="2">
    <source>
        <dbReference type="Proteomes" id="UP000092600"/>
    </source>
</evidence>
<accession>A0A199UVG4</accession>